<name>A0A2S8G7U4_9BACT</name>
<protein>
    <recommendedName>
        <fullName evidence="7">AMP-dependent synthetase</fullName>
    </recommendedName>
</protein>
<dbReference type="InterPro" id="IPR020845">
    <property type="entry name" value="AMP-binding_CS"/>
</dbReference>
<evidence type="ECO:0008006" key="7">
    <source>
        <dbReference type="Google" id="ProtNLM"/>
    </source>
</evidence>
<dbReference type="AlphaFoldDB" id="A0A2S8G7U4"/>
<dbReference type="OrthoDB" id="9778383at2"/>
<evidence type="ECO:0000256" key="2">
    <source>
        <dbReference type="ARBA" id="ARBA00022598"/>
    </source>
</evidence>
<dbReference type="InterPro" id="IPR045851">
    <property type="entry name" value="AMP-bd_C_sf"/>
</dbReference>
<evidence type="ECO:0000259" key="3">
    <source>
        <dbReference type="Pfam" id="PF00501"/>
    </source>
</evidence>
<feature type="domain" description="AMP-binding enzyme C-terminal" evidence="4">
    <location>
        <begin position="417"/>
        <end position="493"/>
    </location>
</feature>
<dbReference type="GO" id="GO:0031956">
    <property type="term" value="F:medium-chain fatty acid-CoA ligase activity"/>
    <property type="evidence" value="ECO:0007669"/>
    <property type="project" value="TreeGrafter"/>
</dbReference>
<dbReference type="PROSITE" id="PS00455">
    <property type="entry name" value="AMP_BINDING"/>
    <property type="match status" value="1"/>
</dbReference>
<dbReference type="Gene3D" id="3.40.50.12780">
    <property type="entry name" value="N-terminal domain of ligase-like"/>
    <property type="match status" value="1"/>
</dbReference>
<dbReference type="InterPro" id="IPR000873">
    <property type="entry name" value="AMP-dep_synth/lig_dom"/>
</dbReference>
<dbReference type="Proteomes" id="UP000238322">
    <property type="component" value="Unassembled WGS sequence"/>
</dbReference>
<accession>A0A2S8G7U4</accession>
<dbReference type="SUPFAM" id="SSF56801">
    <property type="entry name" value="Acetyl-CoA synthetase-like"/>
    <property type="match status" value="1"/>
</dbReference>
<dbReference type="Gene3D" id="3.30.300.30">
    <property type="match status" value="1"/>
</dbReference>
<dbReference type="RefSeq" id="WP_105327729.1">
    <property type="nucleotide sequence ID" value="NZ_PUHY01000001.1"/>
</dbReference>
<evidence type="ECO:0000313" key="6">
    <source>
        <dbReference type="Proteomes" id="UP000238322"/>
    </source>
</evidence>
<dbReference type="GO" id="GO:0006631">
    <property type="term" value="P:fatty acid metabolic process"/>
    <property type="evidence" value="ECO:0007669"/>
    <property type="project" value="TreeGrafter"/>
</dbReference>
<evidence type="ECO:0000259" key="4">
    <source>
        <dbReference type="Pfam" id="PF13193"/>
    </source>
</evidence>
<sequence length="511" mass="55928">MDERLTRLQGLLDNAVCSAPEKIALRIGSSCTNYQQLDQMIGQVAAGFLDENINRGDRIAWLLPNCLEAVLVTLACYRIGAIAVPLNYRYVSQEIQDVLMRVGASLIVYDAARSADVQHLLNALPMVLAVEVRGDNGTRFNQWLEGEAQAEKVPVKENEPALILFTSGSTGHPKGVVHSQEGVYEAIDQSRSLFDFNSEDIVLVGKPISHAGGLQTQMLPALLAGGEVILEMKPTPAEAVQLINAHQVTEYGLLASDLLDFVEYLESTSSELPSLINAIGSGDAVPTDLHRRFRDCLGWEVMEGAGMTEVGCYYAANPRNGTRKWGSLGIAAPGMRLDIVRSDGSPCDSGEHGEIVLQAESATIGYWNDSVATQELFRNEWLHTGDLAYRDDDGYIWFVGRKKLMIIRRGSNIAPAEVEAIIDEHPLVHASVVVAVSNPCDGQIPVACVALLSHQEEDTEQTLRFYVEQHLAGYKNPVHYLFLEVLPRTSTGKFDRHALAELAGSQFVSTE</sequence>
<dbReference type="EMBL" id="PUHY01000001">
    <property type="protein sequence ID" value="PQO40493.1"/>
    <property type="molecule type" value="Genomic_DNA"/>
</dbReference>
<dbReference type="InterPro" id="IPR025110">
    <property type="entry name" value="AMP-bd_C"/>
</dbReference>
<comment type="caution">
    <text evidence="5">The sequence shown here is derived from an EMBL/GenBank/DDBJ whole genome shotgun (WGS) entry which is preliminary data.</text>
</comment>
<dbReference type="InterPro" id="IPR042099">
    <property type="entry name" value="ANL_N_sf"/>
</dbReference>
<proteinExistence type="inferred from homology"/>
<keyword evidence="2" id="KW-0436">Ligase</keyword>
<dbReference type="Pfam" id="PF13193">
    <property type="entry name" value="AMP-binding_C"/>
    <property type="match status" value="1"/>
</dbReference>
<reference evidence="5 6" key="1">
    <citation type="submission" date="2018-02" db="EMBL/GenBank/DDBJ databases">
        <title>Comparative genomes isolates from brazilian mangrove.</title>
        <authorList>
            <person name="Araujo J.E."/>
            <person name="Taketani R.G."/>
            <person name="Silva M.C.P."/>
            <person name="Loureco M.V."/>
            <person name="Andreote F.D."/>
        </authorList>
    </citation>
    <scope>NUCLEOTIDE SEQUENCE [LARGE SCALE GENOMIC DNA]</scope>
    <source>
        <strain evidence="5 6">Hex-1 MGV</strain>
    </source>
</reference>
<evidence type="ECO:0000256" key="1">
    <source>
        <dbReference type="ARBA" id="ARBA00006432"/>
    </source>
</evidence>
<dbReference type="Pfam" id="PF00501">
    <property type="entry name" value="AMP-binding"/>
    <property type="match status" value="1"/>
</dbReference>
<organism evidence="5 6">
    <name type="scientific">Blastopirellula marina</name>
    <dbReference type="NCBI Taxonomy" id="124"/>
    <lineage>
        <taxon>Bacteria</taxon>
        <taxon>Pseudomonadati</taxon>
        <taxon>Planctomycetota</taxon>
        <taxon>Planctomycetia</taxon>
        <taxon>Pirellulales</taxon>
        <taxon>Pirellulaceae</taxon>
        <taxon>Blastopirellula</taxon>
    </lineage>
</organism>
<gene>
    <name evidence="5" type="ORF">C5Y83_00740</name>
</gene>
<comment type="similarity">
    <text evidence="1">Belongs to the ATP-dependent AMP-binding enzyme family.</text>
</comment>
<evidence type="ECO:0000313" key="5">
    <source>
        <dbReference type="EMBL" id="PQO40493.1"/>
    </source>
</evidence>
<dbReference type="PANTHER" id="PTHR43201">
    <property type="entry name" value="ACYL-COA SYNTHETASE"/>
    <property type="match status" value="1"/>
</dbReference>
<feature type="domain" description="AMP-dependent synthetase/ligase" evidence="3">
    <location>
        <begin position="18"/>
        <end position="367"/>
    </location>
</feature>
<dbReference type="PANTHER" id="PTHR43201:SF5">
    <property type="entry name" value="MEDIUM-CHAIN ACYL-COA LIGASE ACSF2, MITOCHONDRIAL"/>
    <property type="match status" value="1"/>
</dbReference>